<dbReference type="InterPro" id="IPR004101">
    <property type="entry name" value="Mur_ligase_C"/>
</dbReference>
<comment type="caution">
    <text evidence="17">The sequence shown here is derived from an EMBL/GenBank/DDBJ whole genome shotgun (WGS) entry which is preliminary data.</text>
</comment>
<dbReference type="EMBL" id="RHLQ01000001">
    <property type="protein sequence ID" value="RND01598.1"/>
    <property type="molecule type" value="Genomic_DNA"/>
</dbReference>
<keyword evidence="6 12" id="KW-0547">Nucleotide-binding</keyword>
<dbReference type="OrthoDB" id="9800958at2"/>
<organism evidence="17 18">
    <name type="scientific">Lysinibacillus halotolerans</name>
    <dbReference type="NCBI Taxonomy" id="1368476"/>
    <lineage>
        <taxon>Bacteria</taxon>
        <taxon>Bacillati</taxon>
        <taxon>Bacillota</taxon>
        <taxon>Bacilli</taxon>
        <taxon>Bacillales</taxon>
        <taxon>Bacillaceae</taxon>
        <taxon>Lysinibacillus</taxon>
    </lineage>
</organism>
<dbReference type="SUPFAM" id="SSF53623">
    <property type="entry name" value="MurD-like peptide ligases, catalytic domain"/>
    <property type="match status" value="1"/>
</dbReference>
<keyword evidence="11 12" id="KW-0961">Cell wall biogenesis/degradation</keyword>
<evidence type="ECO:0000256" key="4">
    <source>
        <dbReference type="ARBA" id="ARBA00022598"/>
    </source>
</evidence>
<evidence type="ECO:0000259" key="16">
    <source>
        <dbReference type="Pfam" id="PF08245"/>
    </source>
</evidence>
<comment type="similarity">
    <text evidence="2 12">Belongs to the MurCDEF family. MurE subfamily.</text>
</comment>
<dbReference type="HAMAP" id="MF_00208">
    <property type="entry name" value="MurE"/>
    <property type="match status" value="1"/>
</dbReference>
<dbReference type="GO" id="GO:0004326">
    <property type="term" value="F:tetrahydrofolylpolyglutamate synthase activity"/>
    <property type="evidence" value="ECO:0007669"/>
    <property type="project" value="InterPro"/>
</dbReference>
<feature type="binding site" evidence="12">
    <location>
        <begin position="113"/>
        <end position="119"/>
    </location>
    <ligand>
        <name>ATP</name>
        <dbReference type="ChEBI" id="CHEBI:30616"/>
    </ligand>
</feature>
<evidence type="ECO:0000259" key="14">
    <source>
        <dbReference type="Pfam" id="PF01225"/>
    </source>
</evidence>
<dbReference type="InterPro" id="IPR000713">
    <property type="entry name" value="Mur_ligase_N"/>
</dbReference>
<evidence type="ECO:0000256" key="9">
    <source>
        <dbReference type="ARBA" id="ARBA00022984"/>
    </source>
</evidence>
<dbReference type="SUPFAM" id="SSF53244">
    <property type="entry name" value="MurD-like peptide ligases, peptide-binding domain"/>
    <property type="match status" value="1"/>
</dbReference>
<dbReference type="Gene3D" id="3.90.190.20">
    <property type="entry name" value="Mur ligase, C-terminal domain"/>
    <property type="match status" value="1"/>
</dbReference>
<dbReference type="PANTHER" id="PTHR23135:SF4">
    <property type="entry name" value="UDP-N-ACETYLMURAMOYL-L-ALANYL-D-GLUTAMATE--2,6-DIAMINOPIMELATE LIGASE MURE HOMOLOG, CHLOROPLASTIC"/>
    <property type="match status" value="1"/>
</dbReference>
<keyword evidence="7 12" id="KW-0067">ATP-binding</keyword>
<comment type="PTM">
    <text evidence="12">Carboxylation is probably crucial for Mg(2+) binding and, consequently, for the gamma-phosphate positioning of ATP.</text>
</comment>
<dbReference type="Gene3D" id="3.40.1390.10">
    <property type="entry name" value="MurE/MurF, N-terminal domain"/>
    <property type="match status" value="1"/>
</dbReference>
<dbReference type="InterPro" id="IPR035911">
    <property type="entry name" value="MurE/MurF_N"/>
</dbReference>
<dbReference type="InterPro" id="IPR036615">
    <property type="entry name" value="Mur_ligase_C_dom_sf"/>
</dbReference>
<feature type="domain" description="Mur ligase C-terminal" evidence="15">
    <location>
        <begin position="333"/>
        <end position="459"/>
    </location>
</feature>
<evidence type="ECO:0000256" key="11">
    <source>
        <dbReference type="ARBA" id="ARBA00023316"/>
    </source>
</evidence>
<dbReference type="AlphaFoldDB" id="A0A3M8HGG4"/>
<dbReference type="UniPathway" id="UPA00219"/>
<dbReference type="Gene3D" id="3.40.1190.10">
    <property type="entry name" value="Mur-like, catalytic domain"/>
    <property type="match status" value="1"/>
</dbReference>
<dbReference type="GO" id="GO:0009252">
    <property type="term" value="P:peptidoglycan biosynthetic process"/>
    <property type="evidence" value="ECO:0007669"/>
    <property type="project" value="UniProtKB-UniRule"/>
</dbReference>
<keyword evidence="18" id="KW-1185">Reference proteome</keyword>
<dbReference type="PROSITE" id="PS01011">
    <property type="entry name" value="FOLYLPOLYGLU_SYNT_1"/>
    <property type="match status" value="1"/>
</dbReference>
<feature type="binding site" evidence="12">
    <location>
        <begin position="406"/>
        <end position="409"/>
    </location>
    <ligand>
        <name>meso-2,6-diaminopimelate</name>
        <dbReference type="ChEBI" id="CHEBI:57791"/>
    </ligand>
</feature>
<keyword evidence="5 12" id="KW-0132">Cell division</keyword>
<dbReference type="GO" id="GO:0008765">
    <property type="term" value="F:UDP-N-acetylmuramoylalanyl-D-glutamate-2,6-diaminopimelate ligase activity"/>
    <property type="evidence" value="ECO:0007669"/>
    <property type="project" value="UniProtKB-UniRule"/>
</dbReference>
<dbReference type="InterPro" id="IPR036565">
    <property type="entry name" value="Mur-like_cat_sf"/>
</dbReference>
<evidence type="ECO:0000256" key="2">
    <source>
        <dbReference type="ARBA" id="ARBA00005898"/>
    </source>
</evidence>
<dbReference type="InterPro" id="IPR005761">
    <property type="entry name" value="UDP-N-AcMur-Glu-dNH2Pim_ligase"/>
</dbReference>
<keyword evidence="10 12" id="KW-0131">Cell cycle</keyword>
<feature type="modified residue" description="N6-carboxylysine" evidence="12">
    <location>
        <position position="225"/>
    </location>
</feature>
<evidence type="ECO:0000256" key="6">
    <source>
        <dbReference type="ARBA" id="ARBA00022741"/>
    </source>
</evidence>
<proteinExistence type="inferred from homology"/>
<sequence length="492" mass="54290">MQLAELLKEWPCTVKGGSIRVEVTGIEDYAQGVKKGDLFIVRKGRKSDGLKYVDTAIENGAVGIVIEDEKQLDTLKLSVPVIWVPNVLKFMSYSAAKLNHFPAEAMQVIAITGTNGKTTVSHFIGQLLHALHKNVIVIGTNGIYINGVELLLDYEHLTTLQPKHLHRILKIAVSRGVEYVVLEASSMGLAKHRLDDCAINIGVFLNLAEDHIEDHGSYDKYKAAKQILSTLSERLVLNGDDSFCRTVGLQAKKKKAYFGLGNRVDYQLQLLAEGVTTSTCCLQSNKGQKVFSVPFVGEHHLQNTIAAITSVSELGFPIADICEAAEKLTLPKGRLEAIPNDFNLDIYIDYAHTEAALRAVLQTLNKTVKRDLIVVFSCGGDRDKHKRIKMGAVASKYANFIYLTTDNPRSEDPELINSQIAAGFSPKQQYEMILDRAKAIETAILNAKEGDTILIAGKGHETTQTIGTKEIQFSDYECVKAVLEKRLTDHVE</sequence>
<dbReference type="Proteomes" id="UP000279909">
    <property type="component" value="Unassembled WGS sequence"/>
</dbReference>
<evidence type="ECO:0000256" key="10">
    <source>
        <dbReference type="ARBA" id="ARBA00023306"/>
    </source>
</evidence>
<dbReference type="InterPro" id="IPR013221">
    <property type="entry name" value="Mur_ligase_cen"/>
</dbReference>
<feature type="binding site" evidence="12">
    <location>
        <begin position="158"/>
        <end position="159"/>
    </location>
    <ligand>
        <name>UDP-N-acetyl-alpha-D-muramoyl-L-alanyl-D-glutamate</name>
        <dbReference type="ChEBI" id="CHEBI:83900"/>
    </ligand>
</feature>
<dbReference type="GO" id="GO:0071555">
    <property type="term" value="P:cell wall organization"/>
    <property type="evidence" value="ECO:0007669"/>
    <property type="project" value="UniProtKB-KW"/>
</dbReference>
<evidence type="ECO:0000256" key="13">
    <source>
        <dbReference type="RuleBase" id="RU004135"/>
    </source>
</evidence>
<evidence type="ECO:0000256" key="7">
    <source>
        <dbReference type="ARBA" id="ARBA00022840"/>
    </source>
</evidence>
<dbReference type="NCBIfam" id="TIGR01085">
    <property type="entry name" value="murE"/>
    <property type="match status" value="1"/>
</dbReference>
<feature type="domain" description="Mur ligase central" evidence="16">
    <location>
        <begin position="111"/>
        <end position="310"/>
    </location>
</feature>
<evidence type="ECO:0000256" key="5">
    <source>
        <dbReference type="ARBA" id="ARBA00022618"/>
    </source>
</evidence>
<keyword evidence="8 12" id="KW-0133">Cell shape</keyword>
<evidence type="ECO:0000256" key="3">
    <source>
        <dbReference type="ARBA" id="ARBA00022490"/>
    </source>
</evidence>
<feature type="domain" description="Mur ligase N-terminal catalytic" evidence="14">
    <location>
        <begin position="26"/>
        <end position="91"/>
    </location>
</feature>
<comment type="subcellular location">
    <subcellularLocation>
        <location evidence="12 13">Cytoplasm</location>
    </subcellularLocation>
</comment>
<evidence type="ECO:0000259" key="15">
    <source>
        <dbReference type="Pfam" id="PF02875"/>
    </source>
</evidence>
<feature type="binding site" evidence="12">
    <location>
        <position position="185"/>
    </location>
    <ligand>
        <name>UDP-N-acetyl-alpha-D-muramoyl-L-alanyl-D-glutamate</name>
        <dbReference type="ChEBI" id="CHEBI:83900"/>
    </ligand>
</feature>
<comment type="catalytic activity">
    <reaction evidence="12">
        <text>UDP-N-acetyl-alpha-D-muramoyl-L-alanyl-D-glutamate + meso-2,6-diaminopimelate + ATP = UDP-N-acetyl-alpha-D-muramoyl-L-alanyl-gamma-D-glutamyl-meso-2,6-diaminopimelate + ADP + phosphate + H(+)</text>
        <dbReference type="Rhea" id="RHEA:23676"/>
        <dbReference type="ChEBI" id="CHEBI:15378"/>
        <dbReference type="ChEBI" id="CHEBI:30616"/>
        <dbReference type="ChEBI" id="CHEBI:43474"/>
        <dbReference type="ChEBI" id="CHEBI:57791"/>
        <dbReference type="ChEBI" id="CHEBI:83900"/>
        <dbReference type="ChEBI" id="CHEBI:83905"/>
        <dbReference type="ChEBI" id="CHEBI:456216"/>
        <dbReference type="EC" id="6.3.2.13"/>
    </reaction>
</comment>
<dbReference type="InterPro" id="IPR018109">
    <property type="entry name" value="Folylpolyglutamate_synth_CS"/>
</dbReference>
<accession>A0A3M8HGG4</accession>
<dbReference type="Pfam" id="PF02875">
    <property type="entry name" value="Mur_ligase_C"/>
    <property type="match status" value="1"/>
</dbReference>
<keyword evidence="4 12" id="KW-0436">Ligase</keyword>
<dbReference type="GO" id="GO:0005524">
    <property type="term" value="F:ATP binding"/>
    <property type="evidence" value="ECO:0007669"/>
    <property type="project" value="UniProtKB-UniRule"/>
</dbReference>
<dbReference type="EC" id="6.3.2.13" evidence="12"/>
<feature type="binding site" evidence="12">
    <location>
        <position position="461"/>
    </location>
    <ligand>
        <name>meso-2,6-diaminopimelate</name>
        <dbReference type="ChEBI" id="CHEBI:57791"/>
    </ligand>
</feature>
<comment type="pathway">
    <text evidence="1 12 13">Cell wall biogenesis; peptidoglycan biosynthesis.</text>
</comment>
<comment type="cofactor">
    <cofactor evidence="12">
        <name>Mg(2+)</name>
        <dbReference type="ChEBI" id="CHEBI:18420"/>
    </cofactor>
</comment>
<dbReference type="RefSeq" id="WP_122970250.1">
    <property type="nucleotide sequence ID" value="NZ_RHLQ01000001.1"/>
</dbReference>
<keyword evidence="3 12" id="KW-0963">Cytoplasm</keyword>
<dbReference type="Pfam" id="PF01225">
    <property type="entry name" value="Mur_ligase"/>
    <property type="match status" value="1"/>
</dbReference>
<dbReference type="NCBIfam" id="NF001126">
    <property type="entry name" value="PRK00139.1-4"/>
    <property type="match status" value="1"/>
</dbReference>
<evidence type="ECO:0000313" key="17">
    <source>
        <dbReference type="EMBL" id="RND01598.1"/>
    </source>
</evidence>
<feature type="short sequence motif" description="Meso-diaminopimelate recognition motif" evidence="12">
    <location>
        <begin position="406"/>
        <end position="409"/>
    </location>
</feature>
<keyword evidence="9 12" id="KW-0573">Peptidoglycan synthesis</keyword>
<evidence type="ECO:0000313" key="18">
    <source>
        <dbReference type="Proteomes" id="UP000279909"/>
    </source>
</evidence>
<dbReference type="Pfam" id="PF08245">
    <property type="entry name" value="Mur_ligase_M"/>
    <property type="match status" value="1"/>
</dbReference>
<keyword evidence="12" id="KW-0460">Magnesium</keyword>
<evidence type="ECO:0000256" key="12">
    <source>
        <dbReference type="HAMAP-Rule" id="MF_00208"/>
    </source>
</evidence>
<evidence type="ECO:0000256" key="8">
    <source>
        <dbReference type="ARBA" id="ARBA00022960"/>
    </source>
</evidence>
<evidence type="ECO:0000256" key="1">
    <source>
        <dbReference type="ARBA" id="ARBA00004752"/>
    </source>
</evidence>
<dbReference type="GO" id="GO:0051301">
    <property type="term" value="P:cell division"/>
    <property type="evidence" value="ECO:0007669"/>
    <property type="project" value="UniProtKB-KW"/>
</dbReference>
<feature type="binding site" evidence="12">
    <location>
        <position position="193"/>
    </location>
    <ligand>
        <name>UDP-N-acetyl-alpha-D-muramoyl-L-alanyl-D-glutamate</name>
        <dbReference type="ChEBI" id="CHEBI:83900"/>
    </ligand>
</feature>
<reference evidence="17 18" key="1">
    <citation type="journal article" date="2014" name="Int. J. Syst. Evol. Microbiol.">
        <title>Lysinibacillus halotolerans sp. nov., isolated from saline-alkaline soil.</title>
        <authorList>
            <person name="Kong D."/>
            <person name="Wang Y."/>
            <person name="Zhao B."/>
            <person name="Li Y."/>
            <person name="Song J."/>
            <person name="Zhai Y."/>
            <person name="Zhang C."/>
            <person name="Wang H."/>
            <person name="Chen X."/>
            <person name="Zhao B."/>
            <person name="Ruan Z."/>
        </authorList>
    </citation>
    <scope>NUCLEOTIDE SEQUENCE [LARGE SCALE GENOMIC DNA]</scope>
    <source>
        <strain evidence="17 18">MCCC 1A12703</strain>
    </source>
</reference>
<protein>
    <recommendedName>
        <fullName evidence="12">UDP-N-acetylmuramoyl-L-alanyl-D-glutamate--2,6-diaminopimelate ligase</fullName>
        <ecNumber evidence="12">6.3.2.13</ecNumber>
    </recommendedName>
    <alternativeName>
        <fullName evidence="12">Meso-A2pm-adding enzyme</fullName>
    </alternativeName>
    <alternativeName>
        <fullName evidence="12">Meso-diaminopimelate-adding enzyme</fullName>
    </alternativeName>
    <alternativeName>
        <fullName evidence="12">UDP-MurNAc-L-Ala-D-Glu:meso-diaminopimelate ligase</fullName>
    </alternativeName>
    <alternativeName>
        <fullName evidence="12">UDP-MurNAc-tripeptide synthetase</fullName>
    </alternativeName>
    <alternativeName>
        <fullName evidence="12">UDP-N-acetylmuramyl-tripeptide synthetase</fullName>
    </alternativeName>
</protein>
<feature type="binding site" evidence="12">
    <location>
        <position position="457"/>
    </location>
    <ligand>
        <name>meso-2,6-diaminopimelate</name>
        <dbReference type="ChEBI" id="CHEBI:57791"/>
    </ligand>
</feature>
<dbReference type="GO" id="GO:0008360">
    <property type="term" value="P:regulation of cell shape"/>
    <property type="evidence" value="ECO:0007669"/>
    <property type="project" value="UniProtKB-KW"/>
</dbReference>
<comment type="caution">
    <text evidence="12">Lacks conserved residue(s) required for the propagation of feature annotation.</text>
</comment>
<comment type="function">
    <text evidence="12">Catalyzes the addition of meso-diaminopimelic acid to the nucleotide precursor UDP-N-acetylmuramoyl-L-alanyl-D-glutamate (UMAG) in the biosynthesis of bacterial cell-wall peptidoglycan.</text>
</comment>
<dbReference type="SUPFAM" id="SSF63418">
    <property type="entry name" value="MurE/MurF N-terminal domain"/>
    <property type="match status" value="1"/>
</dbReference>
<name>A0A3M8HGG4_9BACI</name>
<gene>
    <name evidence="12" type="primary">murE</name>
    <name evidence="17" type="ORF">EC501_00060</name>
</gene>
<dbReference type="GO" id="GO:0000287">
    <property type="term" value="F:magnesium ion binding"/>
    <property type="evidence" value="ECO:0007669"/>
    <property type="project" value="UniProtKB-UniRule"/>
</dbReference>
<dbReference type="GO" id="GO:0005737">
    <property type="term" value="C:cytoplasm"/>
    <property type="evidence" value="ECO:0007669"/>
    <property type="project" value="UniProtKB-SubCell"/>
</dbReference>
<feature type="binding site" evidence="12">
    <location>
        <position position="382"/>
    </location>
    <ligand>
        <name>meso-2,6-diaminopimelate</name>
        <dbReference type="ChEBI" id="CHEBI:57791"/>
    </ligand>
</feature>
<dbReference type="PANTHER" id="PTHR23135">
    <property type="entry name" value="MUR LIGASE FAMILY MEMBER"/>
    <property type="match status" value="1"/>
</dbReference>